<evidence type="ECO:0000313" key="2">
    <source>
        <dbReference type="Proteomes" id="UP001152888"/>
    </source>
</evidence>
<dbReference type="AlphaFoldDB" id="A0A9P0NY17"/>
<accession>A0A9P0NY17</accession>
<proteinExistence type="predicted"/>
<organism evidence="1 2">
    <name type="scientific">Acanthoscelides obtectus</name>
    <name type="common">Bean weevil</name>
    <name type="synonym">Bruchus obtectus</name>
    <dbReference type="NCBI Taxonomy" id="200917"/>
    <lineage>
        <taxon>Eukaryota</taxon>
        <taxon>Metazoa</taxon>
        <taxon>Ecdysozoa</taxon>
        <taxon>Arthropoda</taxon>
        <taxon>Hexapoda</taxon>
        <taxon>Insecta</taxon>
        <taxon>Pterygota</taxon>
        <taxon>Neoptera</taxon>
        <taxon>Endopterygota</taxon>
        <taxon>Coleoptera</taxon>
        <taxon>Polyphaga</taxon>
        <taxon>Cucujiformia</taxon>
        <taxon>Chrysomeloidea</taxon>
        <taxon>Chrysomelidae</taxon>
        <taxon>Bruchinae</taxon>
        <taxon>Bruchini</taxon>
        <taxon>Acanthoscelides</taxon>
    </lineage>
</organism>
<sequence>MGYRNTPPYSYVAGKNNTS</sequence>
<gene>
    <name evidence="1" type="ORF">ACAOBT_LOCUS2108</name>
</gene>
<dbReference type="EMBL" id="CAKOFQ010006670">
    <property type="protein sequence ID" value="CAH1957469.1"/>
    <property type="molecule type" value="Genomic_DNA"/>
</dbReference>
<keyword evidence="2" id="KW-1185">Reference proteome</keyword>
<comment type="caution">
    <text evidence="1">The sequence shown here is derived from an EMBL/GenBank/DDBJ whole genome shotgun (WGS) entry which is preliminary data.</text>
</comment>
<evidence type="ECO:0000313" key="1">
    <source>
        <dbReference type="EMBL" id="CAH1957469.1"/>
    </source>
</evidence>
<reference evidence="1" key="1">
    <citation type="submission" date="2022-03" db="EMBL/GenBank/DDBJ databases">
        <authorList>
            <person name="Sayadi A."/>
        </authorList>
    </citation>
    <scope>NUCLEOTIDE SEQUENCE</scope>
</reference>
<name>A0A9P0NY17_ACAOB</name>
<protein>
    <submittedName>
        <fullName evidence="1">Uncharacterized protein</fullName>
    </submittedName>
</protein>
<dbReference type="Proteomes" id="UP001152888">
    <property type="component" value="Unassembled WGS sequence"/>
</dbReference>